<dbReference type="Proteomes" id="UP000269974">
    <property type="component" value="Unassembled WGS sequence"/>
</dbReference>
<dbReference type="EMBL" id="FNAU01000005">
    <property type="protein sequence ID" value="SDE29348.1"/>
    <property type="molecule type" value="Genomic_DNA"/>
</dbReference>
<evidence type="ECO:0000313" key="14">
    <source>
        <dbReference type="Proteomes" id="UP000182744"/>
    </source>
</evidence>
<evidence type="ECO:0000259" key="10">
    <source>
        <dbReference type="Pfam" id="PF00324"/>
    </source>
</evidence>
<accession>A0A1G7BQB7</accession>
<dbReference type="PANTHER" id="PTHR43495:SF2">
    <property type="entry name" value="D-SERINE_D-ALANINE_GLYCINE TRANSPORTER"/>
    <property type="match status" value="1"/>
</dbReference>
<dbReference type="Gene3D" id="1.20.1740.10">
    <property type="entry name" value="Amino acid/polyamine transporter I"/>
    <property type="match status" value="1"/>
</dbReference>
<dbReference type="EMBL" id="JAWNFU010000004">
    <property type="protein sequence ID" value="MDY5153812.1"/>
    <property type="molecule type" value="Genomic_DNA"/>
</dbReference>
<reference evidence="13 15" key="3">
    <citation type="submission" date="2018-11" db="EMBL/GenBank/DDBJ databases">
        <authorList>
            <consortium name="Pathogen Informatics"/>
        </authorList>
    </citation>
    <scope>NUCLEOTIDE SEQUENCE [LARGE SCALE GENOMIC DNA]</scope>
    <source>
        <strain evidence="13 15">NCTC10327</strain>
    </source>
</reference>
<keyword evidence="6" id="KW-0029">Amino-acid transport</keyword>
<keyword evidence="8 9" id="KW-0472">Membrane</keyword>
<dbReference type="EMBL" id="UYIO01000001">
    <property type="protein sequence ID" value="VDG76670.1"/>
    <property type="molecule type" value="Genomic_DNA"/>
</dbReference>
<evidence type="ECO:0000256" key="5">
    <source>
        <dbReference type="ARBA" id="ARBA00022692"/>
    </source>
</evidence>
<name>A0A1G7BQB7_9ACTO</name>
<keyword evidence="5 9" id="KW-0812">Transmembrane</keyword>
<dbReference type="AlphaFoldDB" id="A0A1G7BQB7"/>
<keyword evidence="3" id="KW-0813">Transport</keyword>
<feature type="transmembrane region" description="Helical" evidence="9">
    <location>
        <begin position="128"/>
        <end position="149"/>
    </location>
</feature>
<evidence type="ECO:0000256" key="9">
    <source>
        <dbReference type="SAM" id="Phobius"/>
    </source>
</evidence>
<feature type="transmembrane region" description="Helical" evidence="9">
    <location>
        <begin position="161"/>
        <end position="178"/>
    </location>
</feature>
<feature type="domain" description="Amino acid permease/ SLC12A" evidence="10">
    <location>
        <begin position="19"/>
        <end position="443"/>
    </location>
</feature>
<evidence type="ECO:0000256" key="8">
    <source>
        <dbReference type="ARBA" id="ARBA00023136"/>
    </source>
</evidence>
<protein>
    <submittedName>
        <fullName evidence="11 13">Amino acid permease</fullName>
    </submittedName>
    <submittedName>
        <fullName evidence="12">D-serine/D-alanine/glycine transporter</fullName>
    </submittedName>
</protein>
<feature type="transmembrane region" description="Helical" evidence="9">
    <location>
        <begin position="337"/>
        <end position="357"/>
    </location>
</feature>
<evidence type="ECO:0000256" key="7">
    <source>
        <dbReference type="ARBA" id="ARBA00022989"/>
    </source>
</evidence>
<dbReference type="FunFam" id="1.20.1740.10:FF:000001">
    <property type="entry name" value="Amino acid permease"/>
    <property type="match status" value="1"/>
</dbReference>
<dbReference type="GO" id="GO:0055085">
    <property type="term" value="P:transmembrane transport"/>
    <property type="evidence" value="ECO:0007669"/>
    <property type="project" value="InterPro"/>
</dbReference>
<evidence type="ECO:0000256" key="6">
    <source>
        <dbReference type="ARBA" id="ARBA00022970"/>
    </source>
</evidence>
<evidence type="ECO:0000256" key="4">
    <source>
        <dbReference type="ARBA" id="ARBA00022475"/>
    </source>
</evidence>
<evidence type="ECO:0000313" key="15">
    <source>
        <dbReference type="Proteomes" id="UP000269974"/>
    </source>
</evidence>
<comment type="similarity">
    <text evidence="2">Belongs to the amino acid-polyamine-organocation (APC) superfamily. Amino acid transporter (AAT) (TC 2.A.3.1) family.</text>
</comment>
<gene>
    <name evidence="13" type="primary">cycA</name>
    <name evidence="13" type="ORF">NCTC10327_01309</name>
    <name evidence="11" type="ORF">R6G71_07135</name>
    <name evidence="12" type="ORF">SAMN05421878_105101</name>
</gene>
<organism evidence="12 14">
    <name type="scientific">Actinobaculum suis</name>
    <dbReference type="NCBI Taxonomy" id="1657"/>
    <lineage>
        <taxon>Bacteria</taxon>
        <taxon>Bacillati</taxon>
        <taxon>Actinomycetota</taxon>
        <taxon>Actinomycetes</taxon>
        <taxon>Actinomycetales</taxon>
        <taxon>Actinomycetaceae</taxon>
        <taxon>Actinobaculum</taxon>
    </lineage>
</organism>
<dbReference type="Proteomes" id="UP000182744">
    <property type="component" value="Unassembled WGS sequence"/>
</dbReference>
<feature type="transmembrane region" description="Helical" evidence="9">
    <location>
        <begin position="408"/>
        <end position="427"/>
    </location>
</feature>
<dbReference type="GO" id="GO:0006865">
    <property type="term" value="P:amino acid transport"/>
    <property type="evidence" value="ECO:0007669"/>
    <property type="project" value="UniProtKB-KW"/>
</dbReference>
<evidence type="ECO:0000313" key="11">
    <source>
        <dbReference type="EMBL" id="MDY5153812.1"/>
    </source>
</evidence>
<evidence type="ECO:0000256" key="3">
    <source>
        <dbReference type="ARBA" id="ARBA00022448"/>
    </source>
</evidence>
<evidence type="ECO:0000256" key="1">
    <source>
        <dbReference type="ARBA" id="ARBA00004651"/>
    </source>
</evidence>
<feature type="transmembrane region" description="Helical" evidence="9">
    <location>
        <begin position="43"/>
        <end position="63"/>
    </location>
</feature>
<dbReference type="RefSeq" id="WP_074662001.1">
    <property type="nucleotide sequence ID" value="NZ_FNAU01000005.1"/>
</dbReference>
<dbReference type="Proteomes" id="UP001273799">
    <property type="component" value="Unassembled WGS sequence"/>
</dbReference>
<feature type="transmembrane region" description="Helical" evidence="9">
    <location>
        <begin position="433"/>
        <end position="451"/>
    </location>
</feature>
<feature type="transmembrane region" description="Helical" evidence="9">
    <location>
        <begin position="282"/>
        <end position="303"/>
    </location>
</feature>
<feature type="transmembrane region" description="Helical" evidence="9">
    <location>
        <begin position="363"/>
        <end position="387"/>
    </location>
</feature>
<evidence type="ECO:0000313" key="12">
    <source>
        <dbReference type="EMBL" id="SDE29348.1"/>
    </source>
</evidence>
<dbReference type="PIRSF" id="PIRSF006060">
    <property type="entry name" value="AA_transporter"/>
    <property type="match status" value="1"/>
</dbReference>
<dbReference type="GO" id="GO:0005886">
    <property type="term" value="C:plasma membrane"/>
    <property type="evidence" value="ECO:0007669"/>
    <property type="project" value="UniProtKB-SubCell"/>
</dbReference>
<keyword evidence="7 9" id="KW-1133">Transmembrane helix</keyword>
<feature type="transmembrane region" description="Helical" evidence="9">
    <location>
        <begin position="198"/>
        <end position="223"/>
    </location>
</feature>
<feature type="transmembrane region" description="Helical" evidence="9">
    <location>
        <begin position="244"/>
        <end position="262"/>
    </location>
</feature>
<evidence type="ECO:0000256" key="2">
    <source>
        <dbReference type="ARBA" id="ARBA00008583"/>
    </source>
</evidence>
<reference evidence="12" key="1">
    <citation type="submission" date="2016-10" db="EMBL/GenBank/DDBJ databases">
        <authorList>
            <person name="de Groot N.N."/>
        </authorList>
    </citation>
    <scope>NUCLEOTIDE SEQUENCE [LARGE SCALE GENOMIC DNA]</scope>
    <source>
        <strain evidence="12">DSM 20639</strain>
    </source>
</reference>
<dbReference type="InterPro" id="IPR004841">
    <property type="entry name" value="AA-permease/SLC12A_dom"/>
</dbReference>
<dbReference type="Pfam" id="PF00324">
    <property type="entry name" value="AA_permease"/>
    <property type="match status" value="1"/>
</dbReference>
<evidence type="ECO:0000313" key="13">
    <source>
        <dbReference type="EMBL" id="VDG76670.1"/>
    </source>
</evidence>
<feature type="transmembrane region" description="Helical" evidence="9">
    <location>
        <begin position="20"/>
        <end position="37"/>
    </location>
</feature>
<keyword evidence="4" id="KW-1003">Cell membrane</keyword>
<sequence length="464" mass="50029">MNKSNNNTSGLRKDLQNRHVQLIAIGGAIGTGLFMGSGRAISLAGPSILLVYALIGAALFIFMRCMGELFLAFPGAGTFSDIVGGQLGRWAGIAVSWTYWLCWIVCGIADVIAITGYFWFWWPDLSPWIPVVGVTIALFLLNVVTVKAFGELEFWFSMIKIVAIGALIVTGLIMVATAHENPNGTHSAVSNLWNYGGIFPNGFAGFCRGFQIAIFAFVGIELVGATVAETANPAHTLPRAINSVPVRILLFYIGALTVIMMVNPWNTIDPEVSPFVTMYTQVGLPAAASIVNLVVITSAMSSANSGIYSTSRMLYGLANQGQAPGIFARLSHHGVPVNALASSCLFLLSGIVLMAMGDSVSRAFEFVTTMASMLFMFVWSMVVISYLRYAVKYPKLRAASTFPVPGGRVSAVAALVFFGLMVVLLGYFEETRIGLVLAGLWVIGICGFTLLRERRGRKQLETRN</sequence>
<keyword evidence="14" id="KW-1185">Reference proteome</keyword>
<proteinExistence type="inferred from homology"/>
<reference evidence="14" key="2">
    <citation type="submission" date="2016-10" db="EMBL/GenBank/DDBJ databases">
        <authorList>
            <person name="Varghese N."/>
        </authorList>
    </citation>
    <scope>NUCLEOTIDE SEQUENCE [LARGE SCALE GENOMIC DNA]</scope>
    <source>
        <strain evidence="14">DSM 20639</strain>
    </source>
</reference>
<dbReference type="PANTHER" id="PTHR43495">
    <property type="entry name" value="GABA PERMEASE"/>
    <property type="match status" value="1"/>
</dbReference>
<reference evidence="11" key="4">
    <citation type="submission" date="2023-10" db="EMBL/GenBank/DDBJ databases">
        <title>Whole Genome based description of the genera Actinobaculum and Actinotignum reveals a complex phylogenetic relationship within the species included in the genus Actinotignum.</title>
        <authorList>
            <person name="Jensen C.S."/>
            <person name="Dargis R."/>
            <person name="Kemp M."/>
            <person name="Christensen J.J."/>
        </authorList>
    </citation>
    <scope>NUCLEOTIDE SEQUENCE</scope>
    <source>
        <strain evidence="11">Actinobaculum_suis_CCUG19206T</strain>
    </source>
</reference>
<feature type="transmembrane region" description="Helical" evidence="9">
    <location>
        <begin position="97"/>
        <end position="122"/>
    </location>
</feature>
<comment type="subcellular location">
    <subcellularLocation>
        <location evidence="1">Cell membrane</location>
        <topology evidence="1">Multi-pass membrane protein</topology>
    </subcellularLocation>
</comment>